<evidence type="ECO:0008006" key="6">
    <source>
        <dbReference type="Google" id="ProtNLM"/>
    </source>
</evidence>
<accession>A0ABT4S6I1</accession>
<name>A0ABT4S6I1_9ACTN</name>
<dbReference type="PANTHER" id="PTHR31689:SF0">
    <property type="entry name" value="DIAMINOPIMELATE EPIMERASE"/>
    <property type="match status" value="1"/>
</dbReference>
<dbReference type="InterPro" id="IPR001653">
    <property type="entry name" value="DAP_epimerase_DapF"/>
</dbReference>
<sequence>MDIEFAKYTSFGNTFIIVDETVTPLADDEQRAAFARWALNGDFGIGGTDNVLYLSQAQGGADYLFRIFEVDGSETLSCGNGLLCTAAALRRAHGGDRWEVLTELPTGRPRPVRVGTAEGPADDDAGGDGHGGAWVDMGRTRPVPAELINRSGPPPADGIDHITGLDVPGVGELGGYLTFSGEPHLALFVGHGLPEELAERLFIDARGALGEPDGPAIEESVALAHHIGTHVNRSYRELFPQGVHLNFARVEGRRVEYRTWERAINCETLACGSGTVAMAHVGRELGLLPEGEITFWPHRCRWYQPDAALTVTNTETGYVVTGQPRLVCVGVVPRTSYAWATQTPSNRSAKDLSHALTATAR</sequence>
<evidence type="ECO:0000256" key="1">
    <source>
        <dbReference type="ARBA" id="ARBA00010219"/>
    </source>
</evidence>
<comment type="similarity">
    <text evidence="1">Belongs to the diaminopimelate epimerase family.</text>
</comment>
<keyword evidence="2" id="KW-0413">Isomerase</keyword>
<dbReference type="RefSeq" id="WP_270153539.1">
    <property type="nucleotide sequence ID" value="NZ_JAPNNL010000011.1"/>
</dbReference>
<protein>
    <recommendedName>
        <fullName evidence="6">Diaminopimelate epimerase</fullName>
    </recommendedName>
</protein>
<feature type="region of interest" description="Disordered" evidence="3">
    <location>
        <begin position="106"/>
        <end position="131"/>
    </location>
</feature>
<reference evidence="4" key="1">
    <citation type="submission" date="2022-11" db="EMBL/GenBank/DDBJ databases">
        <title>Nonomuraea corallina sp. nov., a new species of the genus Nonomuraea isolated from sea side sediment in Thai sea.</title>
        <authorList>
            <person name="Ngamcharungchit C."/>
            <person name="Matsumoto A."/>
            <person name="Suriyachadkun C."/>
            <person name="Panbangred W."/>
            <person name="Inahashi Y."/>
            <person name="Intra B."/>
        </authorList>
    </citation>
    <scope>NUCLEOTIDE SEQUENCE</scope>
    <source>
        <strain evidence="4">MCN248</strain>
    </source>
</reference>
<comment type="caution">
    <text evidence="4">The sequence shown here is derived from an EMBL/GenBank/DDBJ whole genome shotgun (WGS) entry which is preliminary data.</text>
</comment>
<dbReference type="SUPFAM" id="SSF54506">
    <property type="entry name" value="Diaminopimelate epimerase-like"/>
    <property type="match status" value="2"/>
</dbReference>
<keyword evidence="5" id="KW-1185">Reference proteome</keyword>
<evidence type="ECO:0000313" key="5">
    <source>
        <dbReference type="Proteomes" id="UP001144036"/>
    </source>
</evidence>
<evidence type="ECO:0000256" key="2">
    <source>
        <dbReference type="ARBA" id="ARBA00023235"/>
    </source>
</evidence>
<organism evidence="4 5">
    <name type="scientific">Nonomuraea corallina</name>
    <dbReference type="NCBI Taxonomy" id="2989783"/>
    <lineage>
        <taxon>Bacteria</taxon>
        <taxon>Bacillati</taxon>
        <taxon>Actinomycetota</taxon>
        <taxon>Actinomycetes</taxon>
        <taxon>Streptosporangiales</taxon>
        <taxon>Streptosporangiaceae</taxon>
        <taxon>Nonomuraea</taxon>
    </lineage>
</organism>
<dbReference type="EMBL" id="JAPNNL010000011">
    <property type="protein sequence ID" value="MDA0632755.1"/>
    <property type="molecule type" value="Genomic_DNA"/>
</dbReference>
<evidence type="ECO:0000256" key="3">
    <source>
        <dbReference type="SAM" id="MobiDB-lite"/>
    </source>
</evidence>
<dbReference type="Proteomes" id="UP001144036">
    <property type="component" value="Unassembled WGS sequence"/>
</dbReference>
<gene>
    <name evidence="4" type="ORF">OUY22_04945</name>
</gene>
<proteinExistence type="inferred from homology"/>
<dbReference type="Gene3D" id="3.10.310.10">
    <property type="entry name" value="Diaminopimelate Epimerase, Chain A, domain 1"/>
    <property type="match status" value="2"/>
</dbReference>
<dbReference type="Pfam" id="PF01678">
    <property type="entry name" value="DAP_epimerase"/>
    <property type="match status" value="1"/>
</dbReference>
<evidence type="ECO:0000313" key="4">
    <source>
        <dbReference type="EMBL" id="MDA0632755.1"/>
    </source>
</evidence>
<dbReference type="PANTHER" id="PTHR31689">
    <property type="entry name" value="DIAMINOPIMELATE EPIMERASE, CHLOROPLASTIC"/>
    <property type="match status" value="1"/>
</dbReference>